<dbReference type="EMBL" id="CAJZBQ010000035">
    <property type="protein sequence ID" value="CAG9323988.1"/>
    <property type="molecule type" value="Genomic_DNA"/>
</dbReference>
<protein>
    <submittedName>
        <fullName evidence="2">Uncharacterized protein</fullName>
    </submittedName>
</protein>
<keyword evidence="3" id="KW-1185">Reference proteome</keyword>
<evidence type="ECO:0000256" key="1">
    <source>
        <dbReference type="SAM" id="MobiDB-lite"/>
    </source>
</evidence>
<dbReference type="Proteomes" id="UP001162131">
    <property type="component" value="Unassembled WGS sequence"/>
</dbReference>
<feature type="region of interest" description="Disordered" evidence="1">
    <location>
        <begin position="117"/>
        <end position="137"/>
    </location>
</feature>
<feature type="region of interest" description="Disordered" evidence="1">
    <location>
        <begin position="185"/>
        <end position="205"/>
    </location>
</feature>
<comment type="caution">
    <text evidence="2">The sequence shown here is derived from an EMBL/GenBank/DDBJ whole genome shotgun (WGS) entry which is preliminary data.</text>
</comment>
<name>A0AAU9JE02_9CILI</name>
<accession>A0AAU9JE02</accession>
<dbReference type="AlphaFoldDB" id="A0AAU9JE02"/>
<gene>
    <name evidence="2" type="ORF">BSTOLATCC_MIC35012</name>
</gene>
<organism evidence="2 3">
    <name type="scientific">Blepharisma stoltei</name>
    <dbReference type="NCBI Taxonomy" id="1481888"/>
    <lineage>
        <taxon>Eukaryota</taxon>
        <taxon>Sar</taxon>
        <taxon>Alveolata</taxon>
        <taxon>Ciliophora</taxon>
        <taxon>Postciliodesmatophora</taxon>
        <taxon>Heterotrichea</taxon>
        <taxon>Heterotrichida</taxon>
        <taxon>Blepharismidae</taxon>
        <taxon>Blepharisma</taxon>
    </lineage>
</organism>
<evidence type="ECO:0000313" key="2">
    <source>
        <dbReference type="EMBL" id="CAG9323988.1"/>
    </source>
</evidence>
<sequence length="254" mass="28856">MNDEIFGSQEFNKSLDSNISDQKTQERSPRRSIVKINVAAKEKLLIKQDVNPNPFAIIKATEMVRKNNRAITIMSATKEKLMKKISLNFNAEENDSTNQQLKVRSISLIPIRTITQESEYGDDTPSPSKNEKNWAKSQNPMIIRSSDFYGKLNRYYTNTESSPVSIENTPITVVSTMTWQNTQEKFKSGNDPKISYSHPKDIKPHRHHSNVFINVKAKSISPTNKQKGQSVRNLLISIRNRSPSSSTLGRSQTN</sequence>
<evidence type="ECO:0000313" key="3">
    <source>
        <dbReference type="Proteomes" id="UP001162131"/>
    </source>
</evidence>
<reference evidence="2" key="1">
    <citation type="submission" date="2021-09" db="EMBL/GenBank/DDBJ databases">
        <authorList>
            <consortium name="AG Swart"/>
            <person name="Singh M."/>
            <person name="Singh A."/>
            <person name="Seah K."/>
            <person name="Emmerich C."/>
        </authorList>
    </citation>
    <scope>NUCLEOTIDE SEQUENCE</scope>
    <source>
        <strain evidence="2">ATCC30299</strain>
    </source>
</reference>
<proteinExistence type="predicted"/>